<evidence type="ECO:0000259" key="2">
    <source>
        <dbReference type="SMART" id="SM00014"/>
    </source>
</evidence>
<accession>A0A538SDD4</accession>
<reference evidence="3 4" key="1">
    <citation type="journal article" date="2019" name="Nat. Microbiol.">
        <title>Mediterranean grassland soil C-N compound turnover is dependent on rainfall and depth, and is mediated by genomically divergent microorganisms.</title>
        <authorList>
            <person name="Diamond S."/>
            <person name="Andeer P.F."/>
            <person name="Li Z."/>
            <person name="Crits-Christoph A."/>
            <person name="Burstein D."/>
            <person name="Anantharaman K."/>
            <person name="Lane K.R."/>
            <person name="Thomas B.C."/>
            <person name="Pan C."/>
            <person name="Northen T.R."/>
            <person name="Banfield J.F."/>
        </authorList>
    </citation>
    <scope>NUCLEOTIDE SEQUENCE [LARGE SCALE GENOMIC DNA]</scope>
    <source>
        <strain evidence="3">WS_1</strain>
    </source>
</reference>
<dbReference type="EMBL" id="VBOR01000057">
    <property type="protein sequence ID" value="TMQ49379.1"/>
    <property type="molecule type" value="Genomic_DNA"/>
</dbReference>
<feature type="domain" description="Phosphatidic acid phosphatase type 2/haloperoxidase" evidence="2">
    <location>
        <begin position="147"/>
        <end position="259"/>
    </location>
</feature>
<dbReference type="Pfam" id="PF01569">
    <property type="entry name" value="PAP2"/>
    <property type="match status" value="1"/>
</dbReference>
<protein>
    <submittedName>
        <fullName evidence="3">Phosphatase PAP2 family protein</fullName>
    </submittedName>
</protein>
<dbReference type="SMART" id="SM00014">
    <property type="entry name" value="acidPPc"/>
    <property type="match status" value="1"/>
</dbReference>
<dbReference type="PANTHER" id="PTHR14969:SF13">
    <property type="entry name" value="AT30094P"/>
    <property type="match status" value="1"/>
</dbReference>
<sequence length="299" mass="32825">MARTDQPGRHQWRALPRRRERLAERAEAPVLLEGGRVPLRRSALRLGGRRPGQSGVFHPSLRLRTRPQLPAPHRHLPALRDARRGLLAGWRMLDAWDVAIFRAIHHGLRQPWLDPIMMWLTDPGPLKYPLLGLIALSFLVLRGKRGAIGLLVLSLTIAAGDQLSSHIVKPLFKRPRPATTMKDVRALFGVRSSKSFPSTHATNFFAAAPVVSAVFPQVTVFAYVYATVVGLSRIYVGDHYPFDVLGGTALGLFLGFLGRRAYFRLVGTLLGRGLATVPAQGSTSIPMTARGERAPSGGP</sequence>
<dbReference type="InterPro" id="IPR000326">
    <property type="entry name" value="PAP2/HPO"/>
</dbReference>
<feature type="transmembrane region" description="Helical" evidence="1">
    <location>
        <begin position="201"/>
        <end position="224"/>
    </location>
</feature>
<keyword evidence="1" id="KW-0472">Membrane</keyword>
<dbReference type="PANTHER" id="PTHR14969">
    <property type="entry name" value="SPHINGOSINE-1-PHOSPHATE PHOSPHOHYDROLASE"/>
    <property type="match status" value="1"/>
</dbReference>
<dbReference type="Proteomes" id="UP000316292">
    <property type="component" value="Unassembled WGS sequence"/>
</dbReference>
<dbReference type="InterPro" id="IPR036938">
    <property type="entry name" value="PAP2/HPO_sf"/>
</dbReference>
<name>A0A538SDD4_UNCEI</name>
<gene>
    <name evidence="3" type="ORF">E6K71_04750</name>
</gene>
<organism evidence="3 4">
    <name type="scientific">Eiseniibacteriota bacterium</name>
    <dbReference type="NCBI Taxonomy" id="2212470"/>
    <lineage>
        <taxon>Bacteria</taxon>
        <taxon>Candidatus Eiseniibacteriota</taxon>
    </lineage>
</organism>
<comment type="caution">
    <text evidence="3">The sequence shown here is derived from an EMBL/GenBank/DDBJ whole genome shotgun (WGS) entry which is preliminary data.</text>
</comment>
<dbReference type="AlphaFoldDB" id="A0A538SDD4"/>
<dbReference type="Gene3D" id="1.20.144.10">
    <property type="entry name" value="Phosphatidic acid phosphatase type 2/haloperoxidase"/>
    <property type="match status" value="2"/>
</dbReference>
<feature type="transmembrane region" description="Helical" evidence="1">
    <location>
        <begin position="244"/>
        <end position="262"/>
    </location>
</feature>
<evidence type="ECO:0000313" key="3">
    <source>
        <dbReference type="EMBL" id="TMQ49379.1"/>
    </source>
</evidence>
<evidence type="ECO:0000313" key="4">
    <source>
        <dbReference type="Proteomes" id="UP000316292"/>
    </source>
</evidence>
<proteinExistence type="predicted"/>
<dbReference type="SUPFAM" id="SSF48317">
    <property type="entry name" value="Acid phosphatase/Vanadium-dependent haloperoxidase"/>
    <property type="match status" value="1"/>
</dbReference>
<evidence type="ECO:0000256" key="1">
    <source>
        <dbReference type="SAM" id="Phobius"/>
    </source>
</evidence>
<keyword evidence="1" id="KW-1133">Transmembrane helix</keyword>
<keyword evidence="1" id="KW-0812">Transmembrane</keyword>